<evidence type="ECO:0000313" key="2">
    <source>
        <dbReference type="EMBL" id="MEX0406017.1"/>
    </source>
</evidence>
<dbReference type="InterPro" id="IPR016181">
    <property type="entry name" value="Acyl_CoA_acyltransferase"/>
</dbReference>
<gene>
    <name evidence="2" type="ORF">ABGN05_10115</name>
</gene>
<dbReference type="EMBL" id="JBDPGJ010000002">
    <property type="protein sequence ID" value="MEX0406017.1"/>
    <property type="molecule type" value="Genomic_DNA"/>
</dbReference>
<keyword evidence="2" id="KW-0808">Transferase</keyword>
<dbReference type="Gene3D" id="3.40.630.30">
    <property type="match status" value="1"/>
</dbReference>
<dbReference type="Proteomes" id="UP001556692">
    <property type="component" value="Unassembled WGS sequence"/>
</dbReference>
<dbReference type="SUPFAM" id="SSF55729">
    <property type="entry name" value="Acyl-CoA N-acyltransferases (Nat)"/>
    <property type="match status" value="1"/>
</dbReference>
<dbReference type="Pfam" id="PF00583">
    <property type="entry name" value="Acetyltransf_1"/>
    <property type="match status" value="1"/>
</dbReference>
<name>A0ABV3SGY8_9HYPH</name>
<accession>A0ABV3SGY8</accession>
<keyword evidence="3" id="KW-1185">Reference proteome</keyword>
<dbReference type="InterPro" id="IPR000182">
    <property type="entry name" value="GNAT_dom"/>
</dbReference>
<dbReference type="RefSeq" id="WP_367953887.1">
    <property type="nucleotide sequence ID" value="NZ_JBDPGJ010000002.1"/>
</dbReference>
<organism evidence="2 3">
    <name type="scientific">Aquibium pacificus</name>
    <dbReference type="NCBI Taxonomy" id="3153579"/>
    <lineage>
        <taxon>Bacteria</taxon>
        <taxon>Pseudomonadati</taxon>
        <taxon>Pseudomonadota</taxon>
        <taxon>Alphaproteobacteria</taxon>
        <taxon>Hyphomicrobiales</taxon>
        <taxon>Phyllobacteriaceae</taxon>
        <taxon>Aquibium</taxon>
    </lineage>
</organism>
<proteinExistence type="predicted"/>
<evidence type="ECO:0000313" key="3">
    <source>
        <dbReference type="Proteomes" id="UP001556692"/>
    </source>
</evidence>
<feature type="domain" description="N-acetyltransferase" evidence="1">
    <location>
        <begin position="159"/>
        <end position="242"/>
    </location>
</feature>
<sequence>MAGYFGTETQQRLQARAEAAAAFIEATPGACQTGRTMGCDDPAKLGWERIDEYLDRDGICGFRLISVDEVAGLNDRLAERGYRLDTWDVFLADRSTALLASKRILSRSLPAGLFELESPIDPTGERTQRIQSIMSAAGVAPFSGSMLVGAIGPATTAAIGDADGNVVAVAHGYLPHNSDSDFHRYAWGGLVAVADTLRGKGFGNYVNALMISRVFERLTATHIYELVSATNAASRRMVEACGLRLESGLVCGIATPMQGSRFTR</sequence>
<dbReference type="EC" id="2.-.-.-" evidence="2"/>
<comment type="caution">
    <text evidence="2">The sequence shown here is derived from an EMBL/GenBank/DDBJ whole genome shotgun (WGS) entry which is preliminary data.</text>
</comment>
<reference evidence="2 3" key="1">
    <citation type="submission" date="2024-05" db="EMBL/GenBank/DDBJ databases">
        <authorList>
            <person name="Jiang F."/>
        </authorList>
    </citation>
    <scope>NUCLEOTIDE SEQUENCE [LARGE SCALE GENOMIC DNA]</scope>
    <source>
        <strain evidence="2 3">LZ166</strain>
    </source>
</reference>
<dbReference type="GO" id="GO:0016740">
    <property type="term" value="F:transferase activity"/>
    <property type="evidence" value="ECO:0007669"/>
    <property type="project" value="UniProtKB-KW"/>
</dbReference>
<evidence type="ECO:0000259" key="1">
    <source>
        <dbReference type="Pfam" id="PF00583"/>
    </source>
</evidence>
<protein>
    <submittedName>
        <fullName evidence="2">GNAT family protein</fullName>
        <ecNumber evidence="2">2.-.-.-</ecNumber>
    </submittedName>
</protein>